<keyword evidence="2" id="KW-0472">Membrane</keyword>
<feature type="transmembrane region" description="Helical" evidence="2">
    <location>
        <begin position="143"/>
        <end position="162"/>
    </location>
</feature>
<sequence length="304" mass="33709">MVEENETTALLAEPSDNTNSDSDMENARKSNKKEKVINETSLLDNDKSNIGGITSPNAVSAVSARDKGVDVVNDDNKLKLDFHSAFSLKQEIQMNKNKNALTWQFLSALQFWLFTVPQAILTMISAILAFMATSELFDARTKIIINTIVGSASGIVVFLQTMSGVCDYGIRASMHQTTALSLRSLGDDLSLCQSGCQSTVPLKINDAFESLDSSLLIMLTDKNVFWLVNQYQSAESFVQDFVYIRAYDILTKNIVDSLFWPFHIPKTKILVNRTIEELKNELVKADSFFPEITSTLSSDSSESA</sequence>
<organism evidence="3 4">
    <name type="scientific">Fragilariopsis cylindrus CCMP1102</name>
    <dbReference type="NCBI Taxonomy" id="635003"/>
    <lineage>
        <taxon>Eukaryota</taxon>
        <taxon>Sar</taxon>
        <taxon>Stramenopiles</taxon>
        <taxon>Ochrophyta</taxon>
        <taxon>Bacillariophyta</taxon>
        <taxon>Bacillariophyceae</taxon>
        <taxon>Bacillariophycidae</taxon>
        <taxon>Bacillariales</taxon>
        <taxon>Bacillariaceae</taxon>
        <taxon>Fragilariopsis</taxon>
    </lineage>
</organism>
<keyword evidence="2" id="KW-1133">Transmembrane helix</keyword>
<evidence type="ECO:0000256" key="2">
    <source>
        <dbReference type="SAM" id="Phobius"/>
    </source>
</evidence>
<gene>
    <name evidence="3" type="ORF">FRACYDRAFT_231938</name>
</gene>
<keyword evidence="4" id="KW-1185">Reference proteome</keyword>
<evidence type="ECO:0000313" key="4">
    <source>
        <dbReference type="Proteomes" id="UP000095751"/>
    </source>
</evidence>
<dbReference type="EMBL" id="KV784353">
    <property type="protein sequence ID" value="OEU21792.1"/>
    <property type="molecule type" value="Genomic_DNA"/>
</dbReference>
<feature type="compositionally biased region" description="Basic and acidic residues" evidence="1">
    <location>
        <begin position="25"/>
        <end position="37"/>
    </location>
</feature>
<feature type="transmembrane region" description="Helical" evidence="2">
    <location>
        <begin position="111"/>
        <end position="131"/>
    </location>
</feature>
<name>A0A1E7FUH4_9STRA</name>
<dbReference type="InParanoid" id="A0A1E7FUH4"/>
<feature type="region of interest" description="Disordered" evidence="1">
    <location>
        <begin position="1"/>
        <end position="38"/>
    </location>
</feature>
<dbReference type="KEGG" id="fcy:FRACYDRAFT_231938"/>
<dbReference type="AlphaFoldDB" id="A0A1E7FUH4"/>
<dbReference type="Proteomes" id="UP000095751">
    <property type="component" value="Unassembled WGS sequence"/>
</dbReference>
<protein>
    <submittedName>
        <fullName evidence="3">Uncharacterized protein</fullName>
    </submittedName>
</protein>
<keyword evidence="2" id="KW-0812">Transmembrane</keyword>
<proteinExistence type="predicted"/>
<accession>A0A1E7FUH4</accession>
<evidence type="ECO:0000313" key="3">
    <source>
        <dbReference type="EMBL" id="OEU21792.1"/>
    </source>
</evidence>
<reference evidence="3 4" key="1">
    <citation type="submission" date="2016-09" db="EMBL/GenBank/DDBJ databases">
        <title>Extensive genetic diversity and differential bi-allelic expression allows diatom success in the polar Southern Ocean.</title>
        <authorList>
            <consortium name="DOE Joint Genome Institute"/>
            <person name="Mock T."/>
            <person name="Otillar R.P."/>
            <person name="Strauss J."/>
            <person name="Dupont C."/>
            <person name="Frickenhaus S."/>
            <person name="Maumus F."/>
            <person name="Mcmullan M."/>
            <person name="Sanges R."/>
            <person name="Schmutz J."/>
            <person name="Toseland A."/>
            <person name="Valas R."/>
            <person name="Veluchamy A."/>
            <person name="Ward B.J."/>
            <person name="Allen A."/>
            <person name="Barry K."/>
            <person name="Falciatore A."/>
            <person name="Ferrante M."/>
            <person name="Fortunato A.E."/>
            <person name="Gloeckner G."/>
            <person name="Gruber A."/>
            <person name="Hipkin R."/>
            <person name="Janech M."/>
            <person name="Kroth P."/>
            <person name="Leese F."/>
            <person name="Lindquist E."/>
            <person name="Lyon B.R."/>
            <person name="Martin J."/>
            <person name="Mayer C."/>
            <person name="Parker M."/>
            <person name="Quesneville H."/>
            <person name="Raymond J."/>
            <person name="Uhlig C."/>
            <person name="Valentin K.U."/>
            <person name="Worden A.Z."/>
            <person name="Armbrust E.V."/>
            <person name="Bowler C."/>
            <person name="Green B."/>
            <person name="Moulton V."/>
            <person name="Van Oosterhout C."/>
            <person name="Grigoriev I."/>
        </authorList>
    </citation>
    <scope>NUCLEOTIDE SEQUENCE [LARGE SCALE GENOMIC DNA]</scope>
    <source>
        <strain evidence="3 4">CCMP1102</strain>
    </source>
</reference>
<evidence type="ECO:0000256" key="1">
    <source>
        <dbReference type="SAM" id="MobiDB-lite"/>
    </source>
</evidence>